<protein>
    <submittedName>
        <fullName evidence="1">Uncharacterized protein</fullName>
    </submittedName>
</protein>
<proteinExistence type="predicted"/>
<dbReference type="Proteomes" id="UP000183642">
    <property type="component" value="Unassembled WGS sequence"/>
</dbReference>
<organism evidence="1 2">
    <name type="scientific">Geodermatophilus obscurus</name>
    <dbReference type="NCBI Taxonomy" id="1861"/>
    <lineage>
        <taxon>Bacteria</taxon>
        <taxon>Bacillati</taxon>
        <taxon>Actinomycetota</taxon>
        <taxon>Actinomycetes</taxon>
        <taxon>Geodermatophilales</taxon>
        <taxon>Geodermatophilaceae</taxon>
        <taxon>Geodermatophilus</taxon>
    </lineage>
</organism>
<keyword evidence="2" id="KW-1185">Reference proteome</keyword>
<evidence type="ECO:0000313" key="2">
    <source>
        <dbReference type="Proteomes" id="UP000183642"/>
    </source>
</evidence>
<dbReference type="EMBL" id="FOWE01000008">
    <property type="protein sequence ID" value="SFO43084.1"/>
    <property type="molecule type" value="Genomic_DNA"/>
</dbReference>
<evidence type="ECO:0000313" key="1">
    <source>
        <dbReference type="EMBL" id="SFO43084.1"/>
    </source>
</evidence>
<gene>
    <name evidence="1" type="ORF">SAMN05660359_03421</name>
</gene>
<sequence length="52" mass="5145">MFVVELATGATTEVQVQLAADGHAGDVATASDGRTVWVAGSSGDALGVWLVG</sequence>
<accession>A0A1I5H498</accession>
<reference evidence="2" key="1">
    <citation type="submission" date="2016-10" db="EMBL/GenBank/DDBJ databases">
        <authorList>
            <person name="Varghese N."/>
            <person name="Submissions S."/>
        </authorList>
    </citation>
    <scope>NUCLEOTIDE SEQUENCE [LARGE SCALE GENOMIC DNA]</scope>
    <source>
        <strain evidence="2">DSM 43161</strain>
    </source>
</reference>
<dbReference type="RefSeq" id="WP_177225231.1">
    <property type="nucleotide sequence ID" value="NZ_FOWE01000008.1"/>
</dbReference>
<dbReference type="AlphaFoldDB" id="A0A1I5H498"/>
<name>A0A1I5H498_9ACTN</name>